<sequence>MSVLLETHDLQAGYGRKQVVFDLNMKVNTGEIVAIFGHNGSGKSTSMRSILGVLPVLGGTVTYDGQDTTNNSSGTNVRGGMALIPSERFVFQDLSVTDNLLLGGANDPDEARRKARQQLVYELFPILKEREEQLAGTMSGGQQRMVSLGIALMSNPKLLILDEPSLGLAPSVVEQIFGVVRDLVASEGLSVILLEQNVGQALKIADRGYVMRSGRIIIEETIEQMKARDSFWDFF</sequence>
<dbReference type="GO" id="GO:0016887">
    <property type="term" value="F:ATP hydrolysis activity"/>
    <property type="evidence" value="ECO:0007669"/>
    <property type="project" value="InterPro"/>
</dbReference>
<organism evidence="8">
    <name type="scientific">freshwater metagenome</name>
    <dbReference type="NCBI Taxonomy" id="449393"/>
    <lineage>
        <taxon>unclassified sequences</taxon>
        <taxon>metagenomes</taxon>
        <taxon>ecological metagenomes</taxon>
    </lineage>
</organism>
<evidence type="ECO:0000256" key="5">
    <source>
        <dbReference type="ARBA" id="ARBA00022970"/>
    </source>
</evidence>
<proteinExistence type="inferred from homology"/>
<dbReference type="CDD" id="cd03224">
    <property type="entry name" value="ABC_TM1139_LivF_branched"/>
    <property type="match status" value="1"/>
</dbReference>
<evidence type="ECO:0000313" key="7">
    <source>
        <dbReference type="EMBL" id="CAB4678480.1"/>
    </source>
</evidence>
<keyword evidence="5" id="KW-0029">Amino-acid transport</keyword>
<dbReference type="Pfam" id="PF00005">
    <property type="entry name" value="ABC_tran"/>
    <property type="match status" value="1"/>
</dbReference>
<dbReference type="Gene3D" id="3.40.50.300">
    <property type="entry name" value="P-loop containing nucleotide triphosphate hydrolases"/>
    <property type="match status" value="1"/>
</dbReference>
<keyword evidence="3" id="KW-0547">Nucleotide-binding</keyword>
<dbReference type="InterPro" id="IPR003439">
    <property type="entry name" value="ABC_transporter-like_ATP-bd"/>
</dbReference>
<dbReference type="InterPro" id="IPR003593">
    <property type="entry name" value="AAA+_ATPase"/>
</dbReference>
<feature type="domain" description="ABC transporter" evidence="6">
    <location>
        <begin position="5"/>
        <end position="235"/>
    </location>
</feature>
<dbReference type="GO" id="GO:0015658">
    <property type="term" value="F:branched-chain amino acid transmembrane transporter activity"/>
    <property type="evidence" value="ECO:0007669"/>
    <property type="project" value="TreeGrafter"/>
</dbReference>
<dbReference type="PANTHER" id="PTHR43820">
    <property type="entry name" value="HIGH-AFFINITY BRANCHED-CHAIN AMINO ACID TRANSPORT ATP-BINDING PROTEIN LIVF"/>
    <property type="match status" value="1"/>
</dbReference>
<protein>
    <submittedName>
        <fullName evidence="8">Unannotated protein</fullName>
    </submittedName>
</protein>
<evidence type="ECO:0000259" key="6">
    <source>
        <dbReference type="PROSITE" id="PS50893"/>
    </source>
</evidence>
<dbReference type="SMART" id="SM00382">
    <property type="entry name" value="AAA"/>
    <property type="match status" value="1"/>
</dbReference>
<dbReference type="InterPro" id="IPR027417">
    <property type="entry name" value="P-loop_NTPase"/>
</dbReference>
<keyword evidence="2" id="KW-0813">Transport</keyword>
<evidence type="ECO:0000256" key="4">
    <source>
        <dbReference type="ARBA" id="ARBA00022840"/>
    </source>
</evidence>
<keyword evidence="4" id="KW-0067">ATP-binding</keyword>
<dbReference type="GO" id="GO:0015807">
    <property type="term" value="P:L-amino acid transport"/>
    <property type="evidence" value="ECO:0007669"/>
    <property type="project" value="TreeGrafter"/>
</dbReference>
<dbReference type="InterPro" id="IPR052156">
    <property type="entry name" value="BCAA_Transport_ATP-bd_LivF"/>
</dbReference>
<name>A0A6J6VNJ2_9ZZZZ</name>
<evidence type="ECO:0000256" key="1">
    <source>
        <dbReference type="ARBA" id="ARBA00005417"/>
    </source>
</evidence>
<dbReference type="InterPro" id="IPR017871">
    <property type="entry name" value="ABC_transporter-like_CS"/>
</dbReference>
<evidence type="ECO:0000256" key="2">
    <source>
        <dbReference type="ARBA" id="ARBA00022448"/>
    </source>
</evidence>
<dbReference type="PANTHER" id="PTHR43820:SF4">
    <property type="entry name" value="HIGH-AFFINITY BRANCHED-CHAIN AMINO ACID TRANSPORT ATP-BINDING PROTEIN LIVF"/>
    <property type="match status" value="1"/>
</dbReference>
<comment type="similarity">
    <text evidence="1">Belongs to the ABC transporter superfamily.</text>
</comment>
<dbReference type="EMBL" id="CAEZZL010000181">
    <property type="protein sequence ID" value="CAB4773590.1"/>
    <property type="molecule type" value="Genomic_DNA"/>
</dbReference>
<accession>A0A6J6VNJ2</accession>
<reference evidence="8" key="1">
    <citation type="submission" date="2020-05" db="EMBL/GenBank/DDBJ databases">
        <authorList>
            <person name="Chiriac C."/>
            <person name="Salcher M."/>
            <person name="Ghai R."/>
            <person name="Kavagutti S V."/>
        </authorList>
    </citation>
    <scope>NUCLEOTIDE SEQUENCE</scope>
</reference>
<dbReference type="SUPFAM" id="SSF52540">
    <property type="entry name" value="P-loop containing nucleoside triphosphate hydrolases"/>
    <property type="match status" value="1"/>
</dbReference>
<dbReference type="PROSITE" id="PS00211">
    <property type="entry name" value="ABC_TRANSPORTER_1"/>
    <property type="match status" value="1"/>
</dbReference>
<gene>
    <name evidence="7" type="ORF">UFOPK2334_01001</name>
    <name evidence="8" type="ORF">UFOPK2870_01452</name>
</gene>
<dbReference type="EMBL" id="CAEZXA010000087">
    <property type="protein sequence ID" value="CAB4678480.1"/>
    <property type="molecule type" value="Genomic_DNA"/>
</dbReference>
<dbReference type="AlphaFoldDB" id="A0A6J6VNJ2"/>
<evidence type="ECO:0000256" key="3">
    <source>
        <dbReference type="ARBA" id="ARBA00022741"/>
    </source>
</evidence>
<dbReference type="GO" id="GO:0005524">
    <property type="term" value="F:ATP binding"/>
    <property type="evidence" value="ECO:0007669"/>
    <property type="project" value="UniProtKB-KW"/>
</dbReference>
<dbReference type="PROSITE" id="PS50893">
    <property type="entry name" value="ABC_TRANSPORTER_2"/>
    <property type="match status" value="1"/>
</dbReference>
<evidence type="ECO:0000313" key="8">
    <source>
        <dbReference type="EMBL" id="CAB4773590.1"/>
    </source>
</evidence>